<proteinExistence type="inferred from homology"/>
<dbReference type="HAMAP" id="MF_01503">
    <property type="entry name" value="RemA"/>
    <property type="match status" value="1"/>
</dbReference>
<dbReference type="PANTHER" id="PTHR38449">
    <property type="entry name" value="REGULATORY PROTEIN TM_1690-RELATED"/>
    <property type="match status" value="1"/>
</dbReference>
<sequence length="85" mass="9358">MGVKLLSIGFGSSVAISRIVAILTPNSAPMRRLREEAKKNGRLVDATFGRKTRSIIITDSNHVILSSLHAETLAQRLATIYHEEE</sequence>
<dbReference type="NCBIfam" id="NF003315">
    <property type="entry name" value="PRK04323.1"/>
    <property type="match status" value="1"/>
</dbReference>
<dbReference type="Pfam" id="PF04025">
    <property type="entry name" value="RemA-like"/>
    <property type="match status" value="1"/>
</dbReference>
<dbReference type="InterPro" id="IPR007169">
    <property type="entry name" value="RemA-like"/>
</dbReference>
<accession>A0A7C0U2X4</accession>
<dbReference type="PANTHER" id="PTHR38449:SF1">
    <property type="entry name" value="REGULATORY PROTEIN SSL2874-RELATED"/>
    <property type="match status" value="1"/>
</dbReference>
<evidence type="ECO:0000313" key="2">
    <source>
        <dbReference type="EMBL" id="HDD44494.1"/>
    </source>
</evidence>
<evidence type="ECO:0000256" key="1">
    <source>
        <dbReference type="HAMAP-Rule" id="MF_01503"/>
    </source>
</evidence>
<protein>
    <recommendedName>
        <fullName evidence="1">Putative regulatory protein ENG63_06520</fullName>
    </recommendedName>
</protein>
<reference evidence="2" key="1">
    <citation type="journal article" date="2020" name="mSystems">
        <title>Genome- and Community-Level Interaction Insights into Carbon Utilization and Element Cycling Functions of Hydrothermarchaeota in Hydrothermal Sediment.</title>
        <authorList>
            <person name="Zhou Z."/>
            <person name="Liu Y."/>
            <person name="Xu W."/>
            <person name="Pan J."/>
            <person name="Luo Z.H."/>
            <person name="Li M."/>
        </authorList>
    </citation>
    <scope>NUCLEOTIDE SEQUENCE [LARGE SCALE GENOMIC DNA]</scope>
    <source>
        <strain evidence="2">HyVt-233</strain>
    </source>
</reference>
<organism evidence="2">
    <name type="scientific">Desulfofervidus auxilii</name>
    <dbReference type="NCBI Taxonomy" id="1621989"/>
    <lineage>
        <taxon>Bacteria</taxon>
        <taxon>Pseudomonadati</taxon>
        <taxon>Thermodesulfobacteriota</taxon>
        <taxon>Candidatus Desulfofervidia</taxon>
        <taxon>Candidatus Desulfofervidales</taxon>
        <taxon>Candidatus Desulfofervidaceae</taxon>
        <taxon>Candidatus Desulfofervidus</taxon>
    </lineage>
</organism>
<comment type="similarity">
    <text evidence="1">Belongs to the RemA family.</text>
</comment>
<name>A0A7C0U2X4_DESA2</name>
<gene>
    <name evidence="2" type="ORF">ENG63_06520</name>
</gene>
<dbReference type="AlphaFoldDB" id="A0A7C0U2X4"/>
<dbReference type="EMBL" id="DRBS01000249">
    <property type="protein sequence ID" value="HDD44494.1"/>
    <property type="molecule type" value="Genomic_DNA"/>
</dbReference>
<comment type="caution">
    <text evidence="2">The sequence shown here is derived from an EMBL/GenBank/DDBJ whole genome shotgun (WGS) entry which is preliminary data.</text>
</comment>
<dbReference type="Proteomes" id="UP000886289">
    <property type="component" value="Unassembled WGS sequence"/>
</dbReference>